<name>A0ABV0GN41_PAENI</name>
<comment type="caution">
    <text evidence="4">The sequence shown here is derived from an EMBL/GenBank/DDBJ whole genome shotgun (WGS) entry which is preliminary data.</text>
</comment>
<dbReference type="InterPro" id="IPR002772">
    <property type="entry name" value="Glyco_hydro_3_C"/>
</dbReference>
<dbReference type="EMBL" id="JBBMFV010000004">
    <property type="protein sequence ID" value="MEO3939854.1"/>
    <property type="molecule type" value="Genomic_DNA"/>
</dbReference>
<dbReference type="InterPro" id="IPR036962">
    <property type="entry name" value="Glyco_hydro_3_N_sf"/>
</dbReference>
<evidence type="ECO:0000313" key="4">
    <source>
        <dbReference type="EMBL" id="MEO3939854.1"/>
    </source>
</evidence>
<dbReference type="Gene3D" id="3.20.20.300">
    <property type="entry name" value="Glycoside hydrolase, family 3, N-terminal domain"/>
    <property type="match status" value="1"/>
</dbReference>
<dbReference type="PANTHER" id="PTHR42715:SF10">
    <property type="entry name" value="BETA-GLUCOSIDASE"/>
    <property type="match status" value="1"/>
</dbReference>
<dbReference type="PANTHER" id="PTHR42715">
    <property type="entry name" value="BETA-GLUCOSIDASE"/>
    <property type="match status" value="1"/>
</dbReference>
<dbReference type="InterPro" id="IPR036881">
    <property type="entry name" value="Glyco_hydro_3_C_sf"/>
</dbReference>
<dbReference type="Pfam" id="PF14310">
    <property type="entry name" value="Fn3-like"/>
    <property type="match status" value="1"/>
</dbReference>
<dbReference type="SUPFAM" id="SSF52279">
    <property type="entry name" value="Beta-D-glucan exohydrolase, C-terminal domain"/>
    <property type="match status" value="1"/>
</dbReference>
<evidence type="ECO:0000313" key="5">
    <source>
        <dbReference type="Proteomes" id="UP001448614"/>
    </source>
</evidence>
<dbReference type="InterPro" id="IPR017853">
    <property type="entry name" value="GH"/>
</dbReference>
<dbReference type="RefSeq" id="WP_347781725.1">
    <property type="nucleotide sequence ID" value="NZ_JBBMFV010000004.1"/>
</dbReference>
<dbReference type="GO" id="GO:0016787">
    <property type="term" value="F:hydrolase activity"/>
    <property type="evidence" value="ECO:0007669"/>
    <property type="project" value="UniProtKB-KW"/>
</dbReference>
<dbReference type="SMART" id="SM01217">
    <property type="entry name" value="Fn3_like"/>
    <property type="match status" value="1"/>
</dbReference>
<keyword evidence="5" id="KW-1185">Reference proteome</keyword>
<dbReference type="Pfam" id="PF01915">
    <property type="entry name" value="Glyco_hydro_3_C"/>
    <property type="match status" value="1"/>
</dbReference>
<dbReference type="InterPro" id="IPR050288">
    <property type="entry name" value="Cellulose_deg_GH3"/>
</dbReference>
<accession>A0ABV0GN41</accession>
<sequence>MSTGAADQQALARVPASDVVEHLIREMTLEEKLAQLVGVWVNASTDGDSVAPLQSQMAGDARSWDEIIADGLGQITRMYGTVPVEPAEGARRLAAAQEQIMAASRFGIPAQVHEECLAGLAAWKATAFPVPLAWGATFNPALVKEMAARIGSSMRSLGVHQGLAPVLDVVRDLRWGRVEETIGEDPYLVGTIATAYVQGLESTGIVATLKHFVGYSASQAGRNHAPVSMGPRELADIMLPPFEMAIRHGAPRSVMHAYTDVDGVPAAANRALLTGLLREEWGFTGTVVADYFGVAFLDVTHGVAADSGDAAVLALSAGVDVELPTVNCFGEPLLRRIREGALDESVVDQALRRVLRQKAEVGLLSPDFSPVPAVLADGLLADGALADGVLADGLLADGALADGVLADGLLSGSDGPGRVDGVVADGVLSGSDGPGRVDLDPAENRELARQLAAQSFVLLSNRDFAEAPALPLGHVGSLGVVGPLADDPFAMLGCYSFDAHVGASHPDVPMGISVPSVASVASERFGSVATSVTGNCEAATEEQISEACQVAASVDTCVVVVGDNAGLFGRGTSGEGNDAADLRLPGDQHRMLDRILASCSESGTRAVVVVLSGRPYALGDFTDRADAIIQGFFPGEEGAEALWDVLTGVVNPSGKLPVSVPRSPGGQPGTYLHSKLAGPSGVSALDPSPLFGFGHGLSYTTFELTGHQCSAPTMSTSDSVTVSCTVTNTGSRSGAEVVQLYLTDPVGEVVRPVRELIGYARVELEAGASAVVDFVVHADRTSFTGLDLQRVVTPGLVKLHVATASTADAHTHEVILHGPRRVVGFEREMLTPVEVRPSA</sequence>
<evidence type="ECO:0000256" key="2">
    <source>
        <dbReference type="ARBA" id="ARBA00022801"/>
    </source>
</evidence>
<evidence type="ECO:0000259" key="3">
    <source>
        <dbReference type="SMART" id="SM01217"/>
    </source>
</evidence>
<dbReference type="Gene3D" id="2.60.40.10">
    <property type="entry name" value="Immunoglobulins"/>
    <property type="match status" value="1"/>
</dbReference>
<keyword evidence="2 4" id="KW-0378">Hydrolase</keyword>
<gene>
    <name evidence="4" type="ORF">V3C41_02080</name>
</gene>
<evidence type="ECO:0000256" key="1">
    <source>
        <dbReference type="ARBA" id="ARBA00005336"/>
    </source>
</evidence>
<dbReference type="SUPFAM" id="SSF51445">
    <property type="entry name" value="(Trans)glycosidases"/>
    <property type="match status" value="1"/>
</dbReference>
<dbReference type="PRINTS" id="PR00133">
    <property type="entry name" value="GLHYDRLASE3"/>
</dbReference>
<organism evidence="4 5">
    <name type="scientific">Paenarthrobacter nicotinovorans</name>
    <name type="common">Arthrobacter nicotinovorans</name>
    <dbReference type="NCBI Taxonomy" id="29320"/>
    <lineage>
        <taxon>Bacteria</taxon>
        <taxon>Bacillati</taxon>
        <taxon>Actinomycetota</taxon>
        <taxon>Actinomycetes</taxon>
        <taxon>Micrococcales</taxon>
        <taxon>Micrococcaceae</taxon>
        <taxon>Paenarthrobacter</taxon>
    </lineage>
</organism>
<protein>
    <submittedName>
        <fullName evidence="4">Glycoside hydrolase family 3 N-terminal domain-containing protein</fullName>
    </submittedName>
</protein>
<dbReference type="Proteomes" id="UP001448614">
    <property type="component" value="Unassembled WGS sequence"/>
</dbReference>
<proteinExistence type="inferred from homology"/>
<reference evidence="4 5" key="1">
    <citation type="journal article" date="2024" name="Appl. Microbiol. Biotechnol.">
        <title>Biosynthetic gene clusters with biotechnological applications in novel Antarctic isolates from Actinomycetota.</title>
        <authorList>
            <person name="Bruna P."/>
            <person name="Nunez-Montero K."/>
            <person name="Contreras M.J."/>
            <person name="Leal K."/>
            <person name="Garcia M."/>
            <person name="Abanto M."/>
            <person name="Barrientos L."/>
        </authorList>
    </citation>
    <scope>NUCLEOTIDE SEQUENCE [LARGE SCALE GENOMIC DNA]</scope>
    <source>
        <strain evidence="4 5">Se16.17</strain>
    </source>
</reference>
<dbReference type="InterPro" id="IPR013783">
    <property type="entry name" value="Ig-like_fold"/>
</dbReference>
<feature type="domain" description="Fibronectin type III-like" evidence="3">
    <location>
        <begin position="736"/>
        <end position="805"/>
    </location>
</feature>
<dbReference type="InterPro" id="IPR001764">
    <property type="entry name" value="Glyco_hydro_3_N"/>
</dbReference>
<dbReference type="Pfam" id="PF00933">
    <property type="entry name" value="Glyco_hydro_3"/>
    <property type="match status" value="1"/>
</dbReference>
<dbReference type="Gene3D" id="3.40.50.1700">
    <property type="entry name" value="Glycoside hydrolase family 3 C-terminal domain"/>
    <property type="match status" value="1"/>
</dbReference>
<dbReference type="InterPro" id="IPR026891">
    <property type="entry name" value="Fn3-like"/>
</dbReference>
<comment type="similarity">
    <text evidence="1">Belongs to the glycosyl hydrolase 3 family.</text>
</comment>